<dbReference type="PANTHER" id="PTHR43280">
    <property type="entry name" value="ARAC-FAMILY TRANSCRIPTIONAL REGULATOR"/>
    <property type="match status" value="1"/>
</dbReference>
<dbReference type="Proteomes" id="UP001596028">
    <property type="component" value="Unassembled WGS sequence"/>
</dbReference>
<sequence>MYNILIVDDEPLICKGLSSLLQTSGLSLDRVFIAYNAYEALDYIRMESIDVLVTDIQMGAMNGIELMYQSKMIKPWIETIVISAHETFQYAQMAIRLGAKDYLIKPLNNEHFLNTVRNVILNINRPVSAEYPILSGTRDRFQMESPDGGKDRLLNELLTNPELSADRSPALGQYGVSLPGPYYAVLRVHLQFPEVSAKDENLLRYAALNIVTELLDQESGRHAFYSQPNEICILFQWSEEDYSDPTVNKINQLEIVGRSLHYNIEQYLRLANVVGISQILKGAEFLPQLNEQSLKAIQWNNRHKDHYVFYFGDYKWGIPSDDLTEEEWISRNNFIVEKVKEYIDRNYALKGLTLNDIAHKNHVSPNYLSYLFKKYMGINLWEYVIKLRMEESKRLILTTDLRRYEIADRVGYESPEHFSKIFKKYFGCSPSELKK</sequence>
<keyword evidence="8" id="KW-1185">Reference proteome</keyword>
<feature type="modified residue" description="4-aspartylphosphate" evidence="4">
    <location>
        <position position="55"/>
    </location>
</feature>
<accession>A0ABV9F4E4</accession>
<dbReference type="EMBL" id="JBHSEP010000001">
    <property type="protein sequence ID" value="MFC4596778.1"/>
    <property type="molecule type" value="Genomic_DNA"/>
</dbReference>
<dbReference type="InterPro" id="IPR018060">
    <property type="entry name" value="HTH_AraC"/>
</dbReference>
<evidence type="ECO:0000256" key="4">
    <source>
        <dbReference type="PROSITE-ProRule" id="PRU00169"/>
    </source>
</evidence>
<dbReference type="InterPro" id="IPR011006">
    <property type="entry name" value="CheY-like_superfamily"/>
</dbReference>
<keyword evidence="4" id="KW-0597">Phosphoprotein</keyword>
<evidence type="ECO:0000313" key="8">
    <source>
        <dbReference type="Proteomes" id="UP001596028"/>
    </source>
</evidence>
<protein>
    <submittedName>
        <fullName evidence="7">Response regulator</fullName>
    </submittedName>
</protein>
<feature type="domain" description="HTH araC/xylS-type" evidence="5">
    <location>
        <begin position="337"/>
        <end position="435"/>
    </location>
</feature>
<dbReference type="SMART" id="SM00342">
    <property type="entry name" value="HTH_ARAC"/>
    <property type="match status" value="1"/>
</dbReference>
<dbReference type="Pfam" id="PF00072">
    <property type="entry name" value="Response_reg"/>
    <property type="match status" value="1"/>
</dbReference>
<evidence type="ECO:0000256" key="1">
    <source>
        <dbReference type="ARBA" id="ARBA00023015"/>
    </source>
</evidence>
<evidence type="ECO:0000313" key="7">
    <source>
        <dbReference type="EMBL" id="MFC4596778.1"/>
    </source>
</evidence>
<dbReference type="InterPro" id="IPR001789">
    <property type="entry name" value="Sig_transdc_resp-reg_receiver"/>
</dbReference>
<reference evidence="8" key="1">
    <citation type="journal article" date="2019" name="Int. J. Syst. Evol. Microbiol.">
        <title>The Global Catalogue of Microorganisms (GCM) 10K type strain sequencing project: providing services to taxonomists for standard genome sequencing and annotation.</title>
        <authorList>
            <consortium name="The Broad Institute Genomics Platform"/>
            <consortium name="The Broad Institute Genome Sequencing Center for Infectious Disease"/>
            <person name="Wu L."/>
            <person name="Ma J."/>
        </authorList>
    </citation>
    <scope>NUCLEOTIDE SEQUENCE [LARGE SCALE GENOMIC DNA]</scope>
    <source>
        <strain evidence="8">CCUG 49571</strain>
    </source>
</reference>
<dbReference type="SUPFAM" id="SSF46689">
    <property type="entry name" value="Homeodomain-like"/>
    <property type="match status" value="2"/>
</dbReference>
<dbReference type="PROSITE" id="PS50110">
    <property type="entry name" value="RESPONSE_REGULATORY"/>
    <property type="match status" value="1"/>
</dbReference>
<dbReference type="CDD" id="cd17536">
    <property type="entry name" value="REC_YesN-like"/>
    <property type="match status" value="1"/>
</dbReference>
<proteinExistence type="predicted"/>
<name>A0ABV9F4E4_9BACL</name>
<keyword evidence="3" id="KW-0804">Transcription</keyword>
<keyword evidence="2" id="KW-0238">DNA-binding</keyword>
<evidence type="ECO:0000256" key="3">
    <source>
        <dbReference type="ARBA" id="ARBA00023163"/>
    </source>
</evidence>
<evidence type="ECO:0000259" key="6">
    <source>
        <dbReference type="PROSITE" id="PS50110"/>
    </source>
</evidence>
<dbReference type="Gene3D" id="3.40.50.2300">
    <property type="match status" value="1"/>
</dbReference>
<evidence type="ECO:0000259" key="5">
    <source>
        <dbReference type="PROSITE" id="PS01124"/>
    </source>
</evidence>
<dbReference type="PANTHER" id="PTHR43280:SF28">
    <property type="entry name" value="HTH-TYPE TRANSCRIPTIONAL ACTIVATOR RHAS"/>
    <property type="match status" value="1"/>
</dbReference>
<dbReference type="Pfam" id="PF12833">
    <property type="entry name" value="HTH_18"/>
    <property type="match status" value="1"/>
</dbReference>
<dbReference type="Gene3D" id="1.10.10.60">
    <property type="entry name" value="Homeodomain-like"/>
    <property type="match status" value="2"/>
</dbReference>
<organism evidence="7 8">
    <name type="scientific">Cohnella hongkongensis</name>
    <dbReference type="NCBI Taxonomy" id="178337"/>
    <lineage>
        <taxon>Bacteria</taxon>
        <taxon>Bacillati</taxon>
        <taxon>Bacillota</taxon>
        <taxon>Bacilli</taxon>
        <taxon>Bacillales</taxon>
        <taxon>Paenibacillaceae</taxon>
        <taxon>Cohnella</taxon>
    </lineage>
</organism>
<dbReference type="InterPro" id="IPR009057">
    <property type="entry name" value="Homeodomain-like_sf"/>
</dbReference>
<dbReference type="SUPFAM" id="SSF52172">
    <property type="entry name" value="CheY-like"/>
    <property type="match status" value="1"/>
</dbReference>
<dbReference type="InterPro" id="IPR020449">
    <property type="entry name" value="Tscrpt_reg_AraC-type_HTH"/>
</dbReference>
<comment type="caution">
    <text evidence="7">The sequence shown here is derived from an EMBL/GenBank/DDBJ whole genome shotgun (WGS) entry which is preliminary data.</text>
</comment>
<dbReference type="PROSITE" id="PS01124">
    <property type="entry name" value="HTH_ARAC_FAMILY_2"/>
    <property type="match status" value="1"/>
</dbReference>
<keyword evidence="1" id="KW-0805">Transcription regulation</keyword>
<gene>
    <name evidence="7" type="ORF">ACFO3S_00885</name>
</gene>
<feature type="domain" description="Response regulatory" evidence="6">
    <location>
        <begin position="3"/>
        <end position="120"/>
    </location>
</feature>
<dbReference type="RefSeq" id="WP_378091258.1">
    <property type="nucleotide sequence ID" value="NZ_JBHSEP010000001.1"/>
</dbReference>
<dbReference type="PRINTS" id="PR00032">
    <property type="entry name" value="HTHARAC"/>
</dbReference>
<evidence type="ECO:0000256" key="2">
    <source>
        <dbReference type="ARBA" id="ARBA00023125"/>
    </source>
</evidence>
<dbReference type="SMART" id="SM00448">
    <property type="entry name" value="REC"/>
    <property type="match status" value="1"/>
</dbReference>